<accession>A0AAW9QWT2</accession>
<dbReference type="InterPro" id="IPR006660">
    <property type="entry name" value="Arsenate_reductase-like"/>
</dbReference>
<dbReference type="EMBL" id="JBAFSM010000039">
    <property type="protein sequence ID" value="MEG3439032.1"/>
    <property type="molecule type" value="Genomic_DNA"/>
</dbReference>
<reference evidence="2 3" key="1">
    <citation type="submission" date="2024-01" db="EMBL/GenBank/DDBJ databases">
        <title>Genomic insights into the taxonomy and metabolism of the cyanobacterium Pannus brasiliensis CCIBt3594.</title>
        <authorList>
            <person name="Machado M."/>
            <person name="Botero N.B."/>
            <person name="Andreote A.P.D."/>
            <person name="Feitosa A.M.T."/>
            <person name="Popin R."/>
            <person name="Sivonen K."/>
            <person name="Fiore M.F."/>
        </authorList>
    </citation>
    <scope>NUCLEOTIDE SEQUENCE [LARGE SCALE GENOMIC DNA]</scope>
    <source>
        <strain evidence="2 3">CCIBt3594</strain>
    </source>
</reference>
<evidence type="ECO:0000256" key="1">
    <source>
        <dbReference type="PROSITE-ProRule" id="PRU01282"/>
    </source>
</evidence>
<keyword evidence="3" id="KW-1185">Reference proteome</keyword>
<proteinExistence type="inferred from homology"/>
<dbReference type="CDD" id="cd03033">
    <property type="entry name" value="ArsC_15kD"/>
    <property type="match status" value="1"/>
</dbReference>
<dbReference type="InterPro" id="IPR006503">
    <property type="entry name" value="Nase-assoc"/>
</dbReference>
<gene>
    <name evidence="2" type="ORF">V0288_18040</name>
</gene>
<evidence type="ECO:0000313" key="2">
    <source>
        <dbReference type="EMBL" id="MEG3439032.1"/>
    </source>
</evidence>
<dbReference type="Gene3D" id="3.40.30.10">
    <property type="entry name" value="Glutaredoxin"/>
    <property type="match status" value="1"/>
</dbReference>
<name>A0AAW9QWT2_9CHRO</name>
<dbReference type="Proteomes" id="UP001328733">
    <property type="component" value="Unassembled WGS sequence"/>
</dbReference>
<dbReference type="RefSeq" id="WP_332866515.1">
    <property type="nucleotide sequence ID" value="NZ_JBAFSM010000039.1"/>
</dbReference>
<dbReference type="AlphaFoldDB" id="A0AAW9QWT2"/>
<dbReference type="InterPro" id="IPR036249">
    <property type="entry name" value="Thioredoxin-like_sf"/>
</dbReference>
<dbReference type="PROSITE" id="PS51353">
    <property type="entry name" value="ARSC"/>
    <property type="match status" value="1"/>
</dbReference>
<dbReference type="PANTHER" id="PTHR30041">
    <property type="entry name" value="ARSENATE REDUCTASE"/>
    <property type="match status" value="1"/>
</dbReference>
<evidence type="ECO:0000313" key="3">
    <source>
        <dbReference type="Proteomes" id="UP001328733"/>
    </source>
</evidence>
<protein>
    <submittedName>
        <fullName evidence="2">ArsC/Spx/MgsR family protein</fullName>
    </submittedName>
</protein>
<organism evidence="2 3">
    <name type="scientific">Pannus brasiliensis CCIBt3594</name>
    <dbReference type="NCBI Taxonomy" id="1427578"/>
    <lineage>
        <taxon>Bacteria</taxon>
        <taxon>Bacillati</taxon>
        <taxon>Cyanobacteriota</taxon>
        <taxon>Cyanophyceae</taxon>
        <taxon>Oscillatoriophycideae</taxon>
        <taxon>Chroococcales</taxon>
        <taxon>Microcystaceae</taxon>
        <taxon>Pannus</taxon>
    </lineage>
</organism>
<comment type="similarity">
    <text evidence="1">Belongs to the ArsC family.</text>
</comment>
<dbReference type="SUPFAM" id="SSF52833">
    <property type="entry name" value="Thioredoxin-like"/>
    <property type="match status" value="1"/>
</dbReference>
<dbReference type="NCBIfam" id="TIGR01616">
    <property type="entry name" value="nitro_assoc"/>
    <property type="match status" value="1"/>
</dbReference>
<dbReference type="PANTHER" id="PTHR30041:SF8">
    <property type="entry name" value="PROTEIN YFFB"/>
    <property type="match status" value="1"/>
</dbReference>
<dbReference type="Pfam" id="PF03960">
    <property type="entry name" value="ArsC"/>
    <property type="match status" value="1"/>
</dbReference>
<sequence length="140" mass="15318">MAKVIFYEKPGCINNTKQKTLLAAAGHDLEVHNLLTTPWTVETLRPFFGSLPIAAWFNPSAPRVKSGEINPKTVDESTALALMLKDPLLIRRPLLEVAGDCRVGFDAPAVDEWIGLTAKPSEDLETCPRSHETAPCPTKP</sequence>
<comment type="caution">
    <text evidence="2">The sequence shown here is derived from an EMBL/GenBank/DDBJ whole genome shotgun (WGS) entry which is preliminary data.</text>
</comment>